<evidence type="ECO:0000256" key="1">
    <source>
        <dbReference type="SAM" id="Phobius"/>
    </source>
</evidence>
<dbReference type="Proteomes" id="UP000037696">
    <property type="component" value="Unassembled WGS sequence"/>
</dbReference>
<keyword evidence="1" id="KW-1133">Transmembrane helix</keyword>
<accession>A0A0M8PD39</accession>
<gene>
    <name evidence="2" type="ORF">ACN38_g655</name>
</gene>
<reference evidence="2 3" key="1">
    <citation type="submission" date="2015-08" db="EMBL/GenBank/DDBJ databases">
        <title>Genome sequencing of Penicillium nordicum.</title>
        <authorList>
            <person name="Nguyen H.D."/>
            <person name="Seifert K.A."/>
        </authorList>
    </citation>
    <scope>NUCLEOTIDE SEQUENCE [LARGE SCALE GENOMIC DNA]</scope>
    <source>
        <strain evidence="2 3">DAOMC 185683</strain>
    </source>
</reference>
<organism evidence="2 3">
    <name type="scientific">Penicillium nordicum</name>
    <dbReference type="NCBI Taxonomy" id="229535"/>
    <lineage>
        <taxon>Eukaryota</taxon>
        <taxon>Fungi</taxon>
        <taxon>Dikarya</taxon>
        <taxon>Ascomycota</taxon>
        <taxon>Pezizomycotina</taxon>
        <taxon>Eurotiomycetes</taxon>
        <taxon>Eurotiomycetidae</taxon>
        <taxon>Eurotiales</taxon>
        <taxon>Aspergillaceae</taxon>
        <taxon>Penicillium</taxon>
    </lineage>
</organism>
<comment type="caution">
    <text evidence="2">The sequence shown here is derived from an EMBL/GenBank/DDBJ whole genome shotgun (WGS) entry which is preliminary data.</text>
</comment>
<keyword evidence="1" id="KW-0812">Transmembrane</keyword>
<sequence length="138" mass="15553">MYEIYFLLNSRMHKRLQVDRISNKNRPHSVILVAILVVHTKYIRSQFIHSDKLDSGDPTVGDGGVWLLPYKVDLPAVLFLPLLLLLLLFIIPLTNSHHNNPKRTSTYCPSFGSHGYSLAGHIIPQGSRFIFGVVTSST</sequence>
<dbReference type="AlphaFoldDB" id="A0A0M8PD39"/>
<proteinExistence type="predicted"/>
<keyword evidence="1" id="KW-0472">Membrane</keyword>
<dbReference type="EMBL" id="LHQQ01000005">
    <property type="protein sequence ID" value="KOS48457.1"/>
    <property type="molecule type" value="Genomic_DNA"/>
</dbReference>
<evidence type="ECO:0000313" key="3">
    <source>
        <dbReference type="Proteomes" id="UP000037696"/>
    </source>
</evidence>
<feature type="transmembrane region" description="Helical" evidence="1">
    <location>
        <begin position="74"/>
        <end position="93"/>
    </location>
</feature>
<protein>
    <submittedName>
        <fullName evidence="2">Uncharacterized protein</fullName>
    </submittedName>
</protein>
<evidence type="ECO:0000313" key="2">
    <source>
        <dbReference type="EMBL" id="KOS48457.1"/>
    </source>
</evidence>
<keyword evidence="3" id="KW-1185">Reference proteome</keyword>
<name>A0A0M8PD39_9EURO</name>